<sequence length="485" mass="52238">MKTINFRLHTILALVIVFCLGACKKEKPVSEPSIITSFSVVGKDKAFFKATINKDNTITIKVSPYVNATEVLKSAVPTFYLSKGATVSPDPGLPQNFAQAGGVKYTVTAEDKVTKKEYTVSWGASDHLADGKGFSYAEIGTSKNFVELGYPGVYNNFNLADSKLYGDLNVYHAYCGDNIVLLSRVYVTSDVNSPHGIKVIDKTTLQPAGTFNLGPIAIGELMMISSDYKGKCVGAVVKNGETEFFYWGKPTDAPKSIGKIAVNAAPTTDGSSNFQVAGDIAGNAWITAMAPRTAKGPHYRIKVTGGKLASNYSTIETGYSSTDCTGFQMISPSNASDEPSYIVGDTQGTANAANSIKVYQNTFGGSTTSVMPGLWQNILQTWWVGTGFSTARTGGKSPFVSGMVVNGKNYALVTSGTSFWHAAAVLNGDLQTLAHENLNIAFSMNRAWSYGAWGDWYYDEVAKEAHVAIWFGRYGLKTYKLTCFE</sequence>
<comment type="caution">
    <text evidence="2">The sequence shown here is derived from an EMBL/GenBank/DDBJ whole genome shotgun (WGS) entry which is preliminary data.</text>
</comment>
<proteinExistence type="predicted"/>
<dbReference type="OrthoDB" id="782383at2"/>
<reference evidence="2 3" key="1">
    <citation type="submission" date="2019-04" db="EMBL/GenBank/DDBJ databases">
        <title>Pedobacter sp. RP-3-15 sp. nov., isolated from Arctic soil.</title>
        <authorList>
            <person name="Dahal R.H."/>
            <person name="Kim D.-U."/>
        </authorList>
    </citation>
    <scope>NUCLEOTIDE SEQUENCE [LARGE SCALE GENOMIC DNA]</scope>
    <source>
        <strain evidence="2 3">RP-3-15</strain>
    </source>
</reference>
<accession>A0A4U1CRZ4</accession>
<dbReference type="EMBL" id="SWBQ01000001">
    <property type="protein sequence ID" value="TKC09675.1"/>
    <property type="molecule type" value="Genomic_DNA"/>
</dbReference>
<gene>
    <name evidence="2" type="ORF">FA047_06230</name>
</gene>
<evidence type="ECO:0000313" key="2">
    <source>
        <dbReference type="EMBL" id="TKC09675.1"/>
    </source>
</evidence>
<name>A0A4U1CRZ4_9SPHI</name>
<dbReference type="Pfam" id="PF16410">
    <property type="entry name" value="DUF5018"/>
    <property type="match status" value="1"/>
</dbReference>
<dbReference type="AlphaFoldDB" id="A0A4U1CRZ4"/>
<evidence type="ECO:0000259" key="1">
    <source>
        <dbReference type="Pfam" id="PF16410"/>
    </source>
</evidence>
<protein>
    <submittedName>
        <fullName evidence="2">DUF5018 domain-containing protein</fullName>
    </submittedName>
</protein>
<feature type="domain" description="DUF5018" evidence="1">
    <location>
        <begin position="25"/>
        <end position="128"/>
    </location>
</feature>
<evidence type="ECO:0000313" key="3">
    <source>
        <dbReference type="Proteomes" id="UP000307244"/>
    </source>
</evidence>
<dbReference type="InterPro" id="IPR032186">
    <property type="entry name" value="DUF5018"/>
</dbReference>
<dbReference type="Gene3D" id="2.60.40.2340">
    <property type="match status" value="1"/>
</dbReference>
<keyword evidence="3" id="KW-1185">Reference proteome</keyword>
<organism evidence="2 3">
    <name type="scientific">Pedobacter frigoris</name>
    <dbReference type="NCBI Taxonomy" id="2571272"/>
    <lineage>
        <taxon>Bacteria</taxon>
        <taxon>Pseudomonadati</taxon>
        <taxon>Bacteroidota</taxon>
        <taxon>Sphingobacteriia</taxon>
        <taxon>Sphingobacteriales</taxon>
        <taxon>Sphingobacteriaceae</taxon>
        <taxon>Pedobacter</taxon>
    </lineage>
</organism>
<dbReference type="RefSeq" id="WP_136835083.1">
    <property type="nucleotide sequence ID" value="NZ_SWBQ01000001.1"/>
</dbReference>
<dbReference type="Proteomes" id="UP000307244">
    <property type="component" value="Unassembled WGS sequence"/>
</dbReference>